<dbReference type="InterPro" id="IPR018946">
    <property type="entry name" value="PhoD-like_MPP"/>
</dbReference>
<reference evidence="3" key="1">
    <citation type="submission" date="2019-03" db="EMBL/GenBank/DDBJ databases">
        <title>Aquabacterium pictum sp.nov., the first bacteriochlorophyll a-containing freshwater bacterium in the genus Aquabacterium of the class Betaproteobacteria.</title>
        <authorList>
            <person name="Hirose S."/>
            <person name="Tank M."/>
            <person name="Hara E."/>
            <person name="Tamaki H."/>
            <person name="Takaichi S."/>
            <person name="Haruta S."/>
            <person name="Hanada S."/>
        </authorList>
    </citation>
    <scope>NUCLEOTIDE SEQUENCE [LARGE SCALE GENOMIC DNA]</scope>
    <source>
        <strain evidence="3">W35</strain>
    </source>
</reference>
<protein>
    <recommendedName>
        <fullName evidence="1">PhoD-like phosphatase metallophosphatase domain-containing protein</fullName>
    </recommendedName>
</protein>
<dbReference type="PANTHER" id="PTHR33987">
    <property type="entry name" value="CALCINEURIN-LIKE METALLO-PHOSPHOESTERASE SUPERFAMILY PROTEIN"/>
    <property type="match status" value="1"/>
</dbReference>
<name>A0A480ASQ6_9BURK</name>
<comment type="caution">
    <text evidence="2">The sequence shown here is derived from an EMBL/GenBank/DDBJ whole genome shotgun (WGS) entry which is preliminary data.</text>
</comment>
<dbReference type="AlphaFoldDB" id="A0A480ASQ6"/>
<dbReference type="Gene3D" id="3.60.21.70">
    <property type="entry name" value="PhoD-like phosphatase"/>
    <property type="match status" value="1"/>
</dbReference>
<organism evidence="2 3">
    <name type="scientific">Pseudaquabacterium pictum</name>
    <dbReference type="NCBI Taxonomy" id="2315236"/>
    <lineage>
        <taxon>Bacteria</taxon>
        <taxon>Pseudomonadati</taxon>
        <taxon>Pseudomonadota</taxon>
        <taxon>Betaproteobacteria</taxon>
        <taxon>Burkholderiales</taxon>
        <taxon>Sphaerotilaceae</taxon>
        <taxon>Pseudaquabacterium</taxon>
    </lineage>
</organism>
<dbReference type="Proteomes" id="UP000301751">
    <property type="component" value="Unassembled WGS sequence"/>
</dbReference>
<evidence type="ECO:0000259" key="1">
    <source>
        <dbReference type="Pfam" id="PF09423"/>
    </source>
</evidence>
<dbReference type="PANTHER" id="PTHR33987:SF1">
    <property type="entry name" value="CALCINEURIN-LIKE METALLO-PHOSPHOESTERASE SUPERFAMILY PROTEIN"/>
    <property type="match status" value="1"/>
</dbReference>
<evidence type="ECO:0000313" key="3">
    <source>
        <dbReference type="Proteomes" id="UP000301751"/>
    </source>
</evidence>
<proteinExistence type="predicted"/>
<accession>A0A480ASQ6</accession>
<evidence type="ECO:0000313" key="2">
    <source>
        <dbReference type="EMBL" id="GCL64433.1"/>
    </source>
</evidence>
<gene>
    <name evidence="2" type="ORF">AQPW35_35140</name>
</gene>
<feature type="domain" description="PhoD-like phosphatase metallophosphatase" evidence="1">
    <location>
        <begin position="11"/>
        <end position="87"/>
    </location>
</feature>
<dbReference type="SUPFAM" id="SSF56300">
    <property type="entry name" value="Metallo-dependent phosphatases"/>
    <property type="match status" value="1"/>
</dbReference>
<keyword evidence="3" id="KW-1185">Reference proteome</keyword>
<sequence length="313" mass="34654">MAFTVFAQQPVWDQIAAQRPDRVLLLGDSVYIDAPPYPIGITHPKQLAPVDFLQHVLGRWRTQLDQPQFRALVSAVPTDAVWDDHDFLWDESYGEGAIDKIIYKENIRISRALFNAFRRTLDERLAPGSFPSAYNDASINQTNEPPPGYRHRALAPDLHLHLTDGRSWRIGKDLLGAAQRAQIEAKLAAAPAAVHLIASGSVVQADDDARWALFDDFNWLLGLARTYKILVLSGDIHANRFKSINLGNGRWLHDATSSGAAVCKLVGVGSKCQNYALLTTDPATLRLDFFSHGTPDSVGAWAIDRHTWGVTSV</sequence>
<dbReference type="InterPro" id="IPR038607">
    <property type="entry name" value="PhoD-like_sf"/>
</dbReference>
<dbReference type="Pfam" id="PF09423">
    <property type="entry name" value="PhoD"/>
    <property type="match status" value="1"/>
</dbReference>
<dbReference type="InterPro" id="IPR029052">
    <property type="entry name" value="Metallo-depent_PP-like"/>
</dbReference>
<dbReference type="EMBL" id="BJCL01000009">
    <property type="protein sequence ID" value="GCL64433.1"/>
    <property type="molecule type" value="Genomic_DNA"/>
</dbReference>